<organismHost>
    <name type="scientific">Phacochoerus aethiopicus</name>
    <name type="common">Warthog</name>
    <dbReference type="NCBI Taxonomy" id="85517"/>
</organismHost>
<dbReference type="EMBL" id="MN270972">
    <property type="protein sequence ID" value="QIM07516.1"/>
    <property type="molecule type" value="Genomic_DNA"/>
</dbReference>
<dbReference type="EMBL" id="MN270977">
    <property type="protein sequence ID" value="QIM08683.1"/>
    <property type="molecule type" value="Genomic_DNA"/>
</dbReference>
<reference evidence="14 15" key="2">
    <citation type="journal article" date="2020" name="Transbound. Emerg. Dis.">
        <title>The evolution of African swine fever virus in Sardinia (1978 to 2014) as revealed by whole genome sequencing and comparative analysis.</title>
        <authorList>
            <person name="Torresi C."/>
            <person name="Fiori M."/>
            <person name="Bertolotti L."/>
            <person name="Floris M."/>
            <person name="Colitti B."/>
            <person name="Giammarioli M."/>
            <person name="Dei Giudici S."/>
            <person name="Oggiano A."/>
            <person name="Malmberg M."/>
            <person name="De Mia G.M."/>
            <person name="Belak S."/>
            <person name="Granberg F."/>
        </authorList>
    </citation>
    <scope>NUCLEOTIDE SEQUENCE [LARGE SCALE GENOMIC DNA]</scope>
    <source>
        <strain evidence="4">139/Nu/1981</strain>
        <strain evidence="5">140/Or/1985</strain>
        <strain evidence="7">141/Nu/1990</strain>
        <strain evidence="8">142/Nu/1995</strain>
        <strain evidence="13">22653/Ca/2014</strain>
        <strain evidence="10">26/Ss/2004</strain>
        <strain evidence="2">56/Ca/1978</strain>
        <strain evidence="3">57/Ca/1979</strain>
        <strain evidence="9">60/Nu/1997</strain>
        <strain evidence="11">72407/Ss/2005</strain>
        <strain evidence="6">85/Ca/1985</strain>
        <strain evidence="12">97/Ot/2012</strain>
    </source>
</reference>
<dbReference type="RefSeq" id="YP_009703387.1">
    <property type="nucleotide sequence ID" value="NC_044955.1"/>
</dbReference>
<evidence type="ECO:0000313" key="2">
    <source>
        <dbReference type="EMBL" id="QIM06811.1"/>
    </source>
</evidence>
<dbReference type="Proteomes" id="UP000500898">
    <property type="component" value="Segment"/>
</dbReference>
<dbReference type="Proteomes" id="UP000266411">
    <property type="component" value="Segment"/>
</dbReference>
<protein>
    <submittedName>
        <fullName evidence="1">Uncharacterized protein</fullName>
    </submittedName>
</protein>
<gene>
    <name evidence="1" type="primary">URF51</name>
    <name evidence="2" type="synonym">URF051</name>
    <name evidence="1" type="ORF">AFSV47Ss_0170</name>
</gene>
<dbReference type="Proteomes" id="UP000501990">
    <property type="component" value="Segment"/>
</dbReference>
<dbReference type="EMBL" id="MN270969">
    <property type="protein sequence ID" value="QIM06811.1"/>
    <property type="molecule type" value="Genomic_DNA"/>
</dbReference>
<dbReference type="EMBL" id="MN270973">
    <property type="protein sequence ID" value="QIM07749.1"/>
    <property type="molecule type" value="Genomic_DNA"/>
</dbReference>
<dbReference type="EMBL" id="MN270971">
    <property type="protein sequence ID" value="QIM07281.1"/>
    <property type="molecule type" value="Genomic_DNA"/>
</dbReference>
<dbReference type="Proteomes" id="UP000501683">
    <property type="component" value="Segment"/>
</dbReference>
<organismHost>
    <name type="scientific">Potamochoerus larvatus</name>
    <name type="common">Bushpig</name>
    <dbReference type="NCBI Taxonomy" id="273792"/>
</organismHost>
<evidence type="ECO:0000313" key="3">
    <source>
        <dbReference type="EMBL" id="QIM07046.1"/>
    </source>
</evidence>
<evidence type="ECO:0000313" key="1">
    <source>
        <dbReference type="EMBL" id="AOO54475.1"/>
    </source>
</evidence>
<organismHost>
    <name type="scientific">Ornithodoros</name>
    <name type="common">relapsing fever ticks</name>
    <dbReference type="NCBI Taxonomy" id="6937"/>
</organismHost>
<evidence type="ECO:0000313" key="8">
    <source>
        <dbReference type="EMBL" id="QIM08217.1"/>
    </source>
</evidence>
<evidence type="ECO:0000313" key="7">
    <source>
        <dbReference type="EMBL" id="QIM07982.1"/>
    </source>
</evidence>
<dbReference type="KEGG" id="vg:41902195"/>
<evidence type="ECO:0000313" key="11">
    <source>
        <dbReference type="EMBL" id="QIM08916.1"/>
    </source>
</evidence>
<dbReference type="Proteomes" id="UP000501487">
    <property type="component" value="Segment"/>
</dbReference>
<dbReference type="Proteomes" id="UP000503294">
    <property type="component" value="Segment"/>
</dbReference>
<dbReference type="EMBL" id="MN270975">
    <property type="protein sequence ID" value="QIM08217.1"/>
    <property type="molecule type" value="Genomic_DNA"/>
</dbReference>
<dbReference type="Proteomes" id="UP000501235">
    <property type="component" value="Segment"/>
</dbReference>
<evidence type="ECO:0000313" key="6">
    <source>
        <dbReference type="EMBL" id="QIM07749.1"/>
    </source>
</evidence>
<dbReference type="EMBL" id="MN270979">
    <property type="protein sequence ID" value="QIM09149.1"/>
    <property type="molecule type" value="Genomic_DNA"/>
</dbReference>
<dbReference type="Proteomes" id="UP000501465">
    <property type="component" value="Segment"/>
</dbReference>
<evidence type="ECO:0000313" key="13">
    <source>
        <dbReference type="EMBL" id="QIM09382.1"/>
    </source>
</evidence>
<dbReference type="GeneID" id="41902195"/>
<dbReference type="EMBL" id="MN270976">
    <property type="protein sequence ID" value="QIM08450.1"/>
    <property type="molecule type" value="Genomic_DNA"/>
</dbReference>
<dbReference type="Proteomes" id="UP000502933">
    <property type="component" value="Segment"/>
</dbReference>
<organismHost>
    <name type="scientific">Phacochoerus africanus</name>
    <name type="common">Warthog</name>
    <dbReference type="NCBI Taxonomy" id="41426"/>
</organismHost>
<sequence length="110" mass="12541">MFSFYTIYPVDNGHVFKFFKLGGHDRRNLQRVQAIGFCVGLNGRRMYRAIRRAQQGVHFGQRHHRARAARLIIVINGGAFSHVGRALAGAKINPGGKICLLRFRQRLRVP</sequence>
<evidence type="ECO:0000313" key="10">
    <source>
        <dbReference type="EMBL" id="QIM08683.1"/>
    </source>
</evidence>
<reference evidence="1" key="1">
    <citation type="journal article" date="2016" name="Genome Announc.">
        <title>Complete genome sequence of an African swine fever virus isolate from Sardinia, Italy.</title>
        <authorList>
            <person name="Granberg F."/>
            <person name="Torresi C."/>
            <person name="Oggiano A."/>
            <person name="Malmberg M."/>
            <person name="Iscaro C."/>
            <person name="De Mia G.M."/>
            <person name="Sandor B."/>
        </authorList>
    </citation>
    <scope>NUCLEOTIDE SEQUENCE [LARGE SCALE GENOMIC DNA]</scope>
    <source>
        <strain evidence="1">47/Ss/2008</strain>
    </source>
</reference>
<dbReference type="EMBL" id="MN270970">
    <property type="protein sequence ID" value="QIM07046.1"/>
    <property type="molecule type" value="Genomic_DNA"/>
</dbReference>
<organismHost>
    <name type="scientific">Ornithodoros moubata</name>
    <name type="common">Soft tick</name>
    <name type="synonym">Argasid tick</name>
    <dbReference type="NCBI Taxonomy" id="6938"/>
</organismHost>
<organismHost>
    <name type="scientific">Sus scrofa</name>
    <name type="common">Pig</name>
    <dbReference type="NCBI Taxonomy" id="9823"/>
</organismHost>
<dbReference type="Proteomes" id="UP000503066">
    <property type="component" value="Genome"/>
</dbReference>
<evidence type="ECO:0000313" key="12">
    <source>
        <dbReference type="EMBL" id="QIM09149.1"/>
    </source>
</evidence>
<accession>A0A3G1EVF5</accession>
<dbReference type="EMBL" id="KX354450">
    <property type="protein sequence ID" value="AOO54475.1"/>
    <property type="molecule type" value="Genomic_DNA"/>
</dbReference>
<dbReference type="EMBL" id="MN270980">
    <property type="protein sequence ID" value="QIM09382.1"/>
    <property type="molecule type" value="Genomic_DNA"/>
</dbReference>
<dbReference type="Proteomes" id="UP000500690">
    <property type="component" value="Segment"/>
</dbReference>
<organism evidence="1">
    <name type="scientific">African swine fever virus</name>
    <name type="common">ASFV</name>
    <dbReference type="NCBI Taxonomy" id="10497"/>
    <lineage>
        <taxon>Viruses</taxon>
        <taxon>Varidnaviria</taxon>
        <taxon>Bamfordvirae</taxon>
        <taxon>Nucleocytoviricota</taxon>
        <taxon>Pokkesviricetes</taxon>
        <taxon>Asfuvirales</taxon>
        <taxon>Asfarviridae</taxon>
        <taxon>Asfivirus</taxon>
        <taxon>Asfivirus haemorrhagiae</taxon>
    </lineage>
</organism>
<dbReference type="EMBL" id="MN270978">
    <property type="protein sequence ID" value="QIM08916.1"/>
    <property type="molecule type" value="Genomic_DNA"/>
</dbReference>
<evidence type="ECO:0000313" key="9">
    <source>
        <dbReference type="EMBL" id="QIM08450.1"/>
    </source>
</evidence>
<evidence type="ECO:0000313" key="15">
    <source>
        <dbReference type="Proteomes" id="UP000500898"/>
    </source>
</evidence>
<evidence type="ECO:0000313" key="5">
    <source>
        <dbReference type="EMBL" id="QIM07516.1"/>
    </source>
</evidence>
<dbReference type="EMBL" id="MN270974">
    <property type="protein sequence ID" value="QIM07982.1"/>
    <property type="molecule type" value="Genomic_DNA"/>
</dbReference>
<dbReference type="Proteomes" id="UP000502695">
    <property type="component" value="Segment"/>
</dbReference>
<dbReference type="Proteomes" id="UP000502885">
    <property type="component" value="Segment"/>
</dbReference>
<evidence type="ECO:0000313" key="4">
    <source>
        <dbReference type="EMBL" id="QIM07281.1"/>
    </source>
</evidence>
<name>A0A3G1EVF5_ASF</name>
<evidence type="ECO:0000313" key="14">
    <source>
        <dbReference type="Proteomes" id="UP000500690"/>
    </source>
</evidence>
<proteinExistence type="predicted"/>